<sequence>MKPAVDSWIAPPEGPVVSRRHACISTDTYKIGIETSGTALPHWPIAVSICCGPFSMSISVDVARILAQQFAAAADHYDAQVAAMATKAAA</sequence>
<accession>A0AB39CTZ0</accession>
<dbReference type="AlphaFoldDB" id="A0AB39CTZ0"/>
<name>A0AB39CTZ0_9BURK</name>
<dbReference type="EMBL" id="CP158253">
    <property type="protein sequence ID" value="XDJ45351.1"/>
    <property type="molecule type" value="Genomic_DNA"/>
</dbReference>
<evidence type="ECO:0000313" key="1">
    <source>
        <dbReference type="EMBL" id="XDJ45351.1"/>
    </source>
</evidence>
<organism evidence="1">
    <name type="scientific">Castellaniella ginsengisoli</name>
    <dbReference type="NCBI Taxonomy" id="546114"/>
    <lineage>
        <taxon>Bacteria</taxon>
        <taxon>Pseudomonadati</taxon>
        <taxon>Pseudomonadota</taxon>
        <taxon>Betaproteobacteria</taxon>
        <taxon>Burkholderiales</taxon>
        <taxon>Alcaligenaceae</taxon>
        <taxon>Castellaniella</taxon>
    </lineage>
</organism>
<evidence type="ECO:0008006" key="2">
    <source>
        <dbReference type="Google" id="ProtNLM"/>
    </source>
</evidence>
<gene>
    <name evidence="1" type="ORF">ABRZ02_03435</name>
</gene>
<dbReference type="RefSeq" id="WP_368647930.1">
    <property type="nucleotide sequence ID" value="NZ_CP158253.1"/>
</dbReference>
<reference evidence="1" key="1">
    <citation type="submission" date="2024-05" db="EMBL/GenBank/DDBJ databases">
        <authorList>
            <person name="Luo Y.-C."/>
            <person name="Nicholds J."/>
            <person name="Mortimer T."/>
            <person name="Maboni G."/>
        </authorList>
    </citation>
    <scope>NUCLEOTIDE SEQUENCE</scope>
    <source>
        <strain evidence="1">153271</strain>
    </source>
</reference>
<protein>
    <recommendedName>
        <fullName evidence="2">FHA domain-containing protein</fullName>
    </recommendedName>
</protein>
<proteinExistence type="predicted"/>